<reference evidence="1" key="1">
    <citation type="submission" date="2022-07" db="EMBL/GenBank/DDBJ databases">
        <title>Genome Sequence of Phlebia brevispora.</title>
        <authorList>
            <person name="Buettner E."/>
        </authorList>
    </citation>
    <scope>NUCLEOTIDE SEQUENCE</scope>
    <source>
        <strain evidence="1">MPL23</strain>
    </source>
</reference>
<gene>
    <name evidence="1" type="ORF">NM688_g9359</name>
</gene>
<accession>A0ACC1RIG6</accession>
<keyword evidence="2" id="KW-1185">Reference proteome</keyword>
<dbReference type="EMBL" id="JANHOG010002886">
    <property type="protein sequence ID" value="KAJ3519041.1"/>
    <property type="molecule type" value="Genomic_DNA"/>
</dbReference>
<comment type="caution">
    <text evidence="1">The sequence shown here is derived from an EMBL/GenBank/DDBJ whole genome shotgun (WGS) entry which is preliminary data.</text>
</comment>
<dbReference type="Proteomes" id="UP001148662">
    <property type="component" value="Unassembled WGS sequence"/>
</dbReference>
<proteinExistence type="predicted"/>
<organism evidence="1 2">
    <name type="scientific">Phlebia brevispora</name>
    <dbReference type="NCBI Taxonomy" id="194682"/>
    <lineage>
        <taxon>Eukaryota</taxon>
        <taxon>Fungi</taxon>
        <taxon>Dikarya</taxon>
        <taxon>Basidiomycota</taxon>
        <taxon>Agaricomycotina</taxon>
        <taxon>Agaricomycetes</taxon>
        <taxon>Polyporales</taxon>
        <taxon>Meruliaceae</taxon>
        <taxon>Phlebia</taxon>
    </lineage>
</organism>
<name>A0ACC1RIG6_9APHY</name>
<evidence type="ECO:0000313" key="2">
    <source>
        <dbReference type="Proteomes" id="UP001148662"/>
    </source>
</evidence>
<evidence type="ECO:0000313" key="1">
    <source>
        <dbReference type="EMBL" id="KAJ3519041.1"/>
    </source>
</evidence>
<protein>
    <submittedName>
        <fullName evidence="1">Uncharacterized protein</fullName>
    </submittedName>
</protein>
<sequence>MLCSTIKQRIPNNCGKFKTDSSVPIERDFKLGRPGTTKRVSKLLKKKTYIYPGDVLKDTVSYDEPYRRPIIAELLQLLCHRVGSHNVSGFYIKDDEGKYIKDSDGTFVRVIPKPMLAYVATVIEPQILAKIEEEKPTAYRTLMRDLYDDALGTERLVDASDDADEALEALQLDNLKEDYIPHTLDLEHFCASDHSSILTVCCFPDAPPKKAPSKKTTSARAKTSAAPQPAKNTRSHSKAKVALDAVEDGPELDAEPKIQGRRTRAATGRATAK</sequence>